<dbReference type="InterPro" id="IPR002060">
    <property type="entry name" value="Squ/phyt_synthse"/>
</dbReference>
<dbReference type="SFLD" id="SFLDS00005">
    <property type="entry name" value="Isoprenoid_Synthase_Type_I"/>
    <property type="match status" value="1"/>
</dbReference>
<dbReference type="InterPro" id="IPR008949">
    <property type="entry name" value="Isoprenoid_synthase_dom_sf"/>
</dbReference>
<protein>
    <submittedName>
        <fullName evidence="1">Farnesyl-diphosphate farnesyltransferase</fullName>
    </submittedName>
</protein>
<dbReference type="SFLD" id="SFLDG01018">
    <property type="entry name" value="Squalene/Phytoene_Synthase_Lik"/>
    <property type="match status" value="1"/>
</dbReference>
<dbReference type="EMBL" id="AP026866">
    <property type="protein sequence ID" value="BDS05008.1"/>
    <property type="molecule type" value="Genomic_DNA"/>
</dbReference>
<proteinExistence type="predicted"/>
<name>A0AAT9FGA6_9BACT</name>
<sequence>MNSLGKKILKDVSRSFYLSMRLLPKAMREPISLGYLLARASDTLADTTELDPELRADLLGGFQEVLHGADRAPWLERIQSEVIPKQQHEGEKCLLENLAGVFAWLDTLIADSGQPTEVEHYAAPGERLSLGARQHAAILTVMGHILRGQSLDIQRFELRNDFRFTLDSELEEYCYLVAGCVGEFWTEIGFISLGNFAKVEAGKLNRWGANYGKGLQLINILRDLPNDLKAGRCYLPSVDPSDHSALMNESDRWRQRARDYLKDGMAYADALTLRRTRMATALPGLIGERTLDLMDAADWSTLSAGVKVSRKEVYRCAWEAFCL</sequence>
<dbReference type="AlphaFoldDB" id="A0AAT9FGA6"/>
<organism evidence="1">
    <name type="scientific">Oceaniferula spumae</name>
    <dbReference type="NCBI Taxonomy" id="2979115"/>
    <lineage>
        <taxon>Bacteria</taxon>
        <taxon>Pseudomonadati</taxon>
        <taxon>Verrucomicrobiota</taxon>
        <taxon>Verrucomicrobiia</taxon>
        <taxon>Verrucomicrobiales</taxon>
        <taxon>Verrucomicrobiaceae</taxon>
        <taxon>Oceaniferula</taxon>
    </lineage>
</organism>
<reference evidence="1" key="1">
    <citation type="submission" date="2024-07" db="EMBL/GenBank/DDBJ databases">
        <title>Complete genome sequence of Verrucomicrobiaceae bacterium NT6N.</title>
        <authorList>
            <person name="Huang C."/>
            <person name="Takami H."/>
            <person name="Hamasaki K."/>
        </authorList>
    </citation>
    <scope>NUCLEOTIDE SEQUENCE</scope>
    <source>
        <strain evidence="1">NT6N</strain>
    </source>
</reference>
<evidence type="ECO:0000313" key="1">
    <source>
        <dbReference type="EMBL" id="BDS05008.1"/>
    </source>
</evidence>
<dbReference type="Pfam" id="PF00494">
    <property type="entry name" value="SQS_PSY"/>
    <property type="match status" value="1"/>
</dbReference>
<dbReference type="SUPFAM" id="SSF48576">
    <property type="entry name" value="Terpenoid synthases"/>
    <property type="match status" value="1"/>
</dbReference>
<accession>A0AAT9FGA6</accession>
<gene>
    <name evidence="1" type="ORF">NT6N_00480</name>
</gene>
<dbReference type="GO" id="GO:0016765">
    <property type="term" value="F:transferase activity, transferring alkyl or aryl (other than methyl) groups"/>
    <property type="evidence" value="ECO:0007669"/>
    <property type="project" value="UniProtKB-ARBA"/>
</dbReference>
<dbReference type="PANTHER" id="PTHR31480">
    <property type="entry name" value="BIFUNCTIONAL LYCOPENE CYCLASE/PHYTOENE SYNTHASE"/>
    <property type="match status" value="1"/>
</dbReference>
<dbReference type="Gene3D" id="1.10.600.10">
    <property type="entry name" value="Farnesyl Diphosphate Synthase"/>
    <property type="match status" value="1"/>
</dbReference>
<dbReference type="KEGG" id="osu:NT6N_00480"/>